<organism evidence="2 3">
    <name type="scientific">Didymella exigua CBS 183.55</name>
    <dbReference type="NCBI Taxonomy" id="1150837"/>
    <lineage>
        <taxon>Eukaryota</taxon>
        <taxon>Fungi</taxon>
        <taxon>Dikarya</taxon>
        <taxon>Ascomycota</taxon>
        <taxon>Pezizomycotina</taxon>
        <taxon>Dothideomycetes</taxon>
        <taxon>Pleosporomycetidae</taxon>
        <taxon>Pleosporales</taxon>
        <taxon>Pleosporineae</taxon>
        <taxon>Didymellaceae</taxon>
        <taxon>Didymella</taxon>
    </lineage>
</organism>
<evidence type="ECO:0000256" key="1">
    <source>
        <dbReference type="SAM" id="Phobius"/>
    </source>
</evidence>
<evidence type="ECO:0000313" key="2">
    <source>
        <dbReference type="EMBL" id="KAF1933565.1"/>
    </source>
</evidence>
<keyword evidence="1" id="KW-0472">Membrane</keyword>
<sequence length="715" mass="80314">MRPNFTDCGIRYMSNPALIARYNYSGRVRLVEANRSEQVTYDGCVAICGPGNEYYTWPVISVTLTTWILPILGILLQAPFESNAFWRTVKACNRWIGSPVSSLAAILWDIGISGKCALFVDMAVPYNETPNHGSDYASMRDSFYILMNLNQYKMKPVISMTREAEGLLRVALFSKELQLVGTHKTLSQKRLKLAHDLRSNRRKGVVPIFLSTLWFILALGISIEAAFGDLGSNLQAHNLAMGLFVSWLPILILCSILDRNPVASDDIQRKLNKLVNLVCDSLLDLEIRTEYVASFADLPQAQHMAYWVEKIATKAELIKDNYFHGFAGQARTRFHYGAAYAILIDIEKAYIAERGRNWLRDPREARAALVLGQLDQGCTWFDGRQLWTVVVSILLVGGTSVGAFVLSFNTPTVGLGCRTGGYLIFFIIALVLLIAEITVWWLTSPLREQDQFHSHLGAYNRHAKSRKKTVFATLPGLASSRTLLAQLLQIIETGVLQSILLLLRLLPSKYGRERLGTTEAAIHAHFLSLRSLTARNWLQRGFFTPLEFTNLVWACYLLTAQTVGAFNNCACMTSTWGGFGGYLDFTQINVANSAVVEKYWIIGTTTTCVVMGLGMSYIVLEWLLQAHLSTENYDDAMNGLWRVRRFRHATLWIKYPLDILVRLVANALNAFQVRGIQDRRVVVWTKASTYRPSVGQALVRLGTDVQHLPFQTVDA</sequence>
<reference evidence="2" key="1">
    <citation type="journal article" date="2020" name="Stud. Mycol.">
        <title>101 Dothideomycetes genomes: a test case for predicting lifestyles and emergence of pathogens.</title>
        <authorList>
            <person name="Haridas S."/>
            <person name="Albert R."/>
            <person name="Binder M."/>
            <person name="Bloem J."/>
            <person name="Labutti K."/>
            <person name="Salamov A."/>
            <person name="Andreopoulos B."/>
            <person name="Baker S."/>
            <person name="Barry K."/>
            <person name="Bills G."/>
            <person name="Bluhm B."/>
            <person name="Cannon C."/>
            <person name="Castanera R."/>
            <person name="Culley D."/>
            <person name="Daum C."/>
            <person name="Ezra D."/>
            <person name="Gonzalez J."/>
            <person name="Henrissat B."/>
            <person name="Kuo A."/>
            <person name="Liang C."/>
            <person name="Lipzen A."/>
            <person name="Lutzoni F."/>
            <person name="Magnuson J."/>
            <person name="Mondo S."/>
            <person name="Nolan M."/>
            <person name="Ohm R."/>
            <person name="Pangilinan J."/>
            <person name="Park H.-J."/>
            <person name="Ramirez L."/>
            <person name="Alfaro M."/>
            <person name="Sun H."/>
            <person name="Tritt A."/>
            <person name="Yoshinaga Y."/>
            <person name="Zwiers L.-H."/>
            <person name="Turgeon B."/>
            <person name="Goodwin S."/>
            <person name="Spatafora J."/>
            <person name="Crous P."/>
            <person name="Grigoriev I."/>
        </authorList>
    </citation>
    <scope>NUCLEOTIDE SEQUENCE</scope>
    <source>
        <strain evidence="2">CBS 183.55</strain>
    </source>
</reference>
<accession>A0A6A5RYP0</accession>
<dbReference type="AlphaFoldDB" id="A0A6A5RYP0"/>
<dbReference type="RefSeq" id="XP_033453813.1">
    <property type="nucleotide sequence ID" value="XM_033588102.1"/>
</dbReference>
<dbReference type="OrthoDB" id="5392263at2759"/>
<gene>
    <name evidence="2" type="ORF">M421DRAFT_200180</name>
</gene>
<dbReference type="GeneID" id="54345749"/>
<evidence type="ECO:0000313" key="3">
    <source>
        <dbReference type="Proteomes" id="UP000800082"/>
    </source>
</evidence>
<feature type="transmembrane region" description="Helical" evidence="1">
    <location>
        <begin position="386"/>
        <end position="408"/>
    </location>
</feature>
<keyword evidence="1" id="KW-1133">Transmembrane helix</keyword>
<dbReference type="EMBL" id="ML978957">
    <property type="protein sequence ID" value="KAF1933565.1"/>
    <property type="molecule type" value="Genomic_DNA"/>
</dbReference>
<feature type="transmembrane region" description="Helical" evidence="1">
    <location>
        <begin position="420"/>
        <end position="442"/>
    </location>
</feature>
<keyword evidence="1" id="KW-0812">Transmembrane</keyword>
<protein>
    <submittedName>
        <fullName evidence="2">Uncharacterized protein</fullName>
    </submittedName>
</protein>
<proteinExistence type="predicted"/>
<name>A0A6A5RYP0_9PLEO</name>
<feature type="transmembrane region" description="Helical" evidence="1">
    <location>
        <begin position="59"/>
        <end position="80"/>
    </location>
</feature>
<dbReference type="Proteomes" id="UP000800082">
    <property type="component" value="Unassembled WGS sequence"/>
</dbReference>
<keyword evidence="3" id="KW-1185">Reference proteome</keyword>
<feature type="transmembrane region" description="Helical" evidence="1">
    <location>
        <begin position="239"/>
        <end position="257"/>
    </location>
</feature>
<feature type="transmembrane region" description="Helical" evidence="1">
    <location>
        <begin position="599"/>
        <end position="620"/>
    </location>
</feature>
<feature type="transmembrane region" description="Helical" evidence="1">
    <location>
        <begin position="205"/>
        <end position="227"/>
    </location>
</feature>